<evidence type="ECO:0000256" key="4">
    <source>
        <dbReference type="ARBA" id="ARBA00044511"/>
    </source>
</evidence>
<feature type="compositionally biased region" description="Acidic residues" evidence="6">
    <location>
        <begin position="445"/>
        <end position="457"/>
    </location>
</feature>
<feature type="region of interest" description="Disordered" evidence="6">
    <location>
        <begin position="433"/>
        <end position="457"/>
    </location>
</feature>
<dbReference type="Gene3D" id="1.25.40.10">
    <property type="entry name" value="Tetratricopeptide repeat domain"/>
    <property type="match status" value="1"/>
</dbReference>
<feature type="compositionally biased region" description="Basic and acidic residues" evidence="6">
    <location>
        <begin position="79"/>
        <end position="99"/>
    </location>
</feature>
<feature type="region of interest" description="Disordered" evidence="6">
    <location>
        <begin position="51"/>
        <end position="99"/>
    </location>
</feature>
<dbReference type="PROSITE" id="PS51375">
    <property type="entry name" value="PPR"/>
    <property type="match status" value="1"/>
</dbReference>
<evidence type="ECO:0000256" key="1">
    <source>
        <dbReference type="ARBA" id="ARBA00006192"/>
    </source>
</evidence>
<evidence type="ECO:0000256" key="3">
    <source>
        <dbReference type="ARBA" id="ARBA00044493"/>
    </source>
</evidence>
<feature type="repeat" description="PPR" evidence="5">
    <location>
        <begin position="181"/>
        <end position="215"/>
    </location>
</feature>
<keyword evidence="2" id="KW-0677">Repeat</keyword>
<dbReference type="InterPro" id="IPR002885">
    <property type="entry name" value="PPR_rpt"/>
</dbReference>
<feature type="compositionally biased region" description="Basic and acidic residues" evidence="6">
    <location>
        <begin position="816"/>
        <end position="878"/>
    </location>
</feature>
<dbReference type="EMBL" id="JAVDPF010000002">
    <property type="protein sequence ID" value="KAL1885726.1"/>
    <property type="molecule type" value="Genomic_DNA"/>
</dbReference>
<comment type="similarity">
    <text evidence="1">Belongs to the CCM1 family.</text>
</comment>
<feature type="region of interest" description="Disordered" evidence="6">
    <location>
        <begin position="770"/>
        <end position="878"/>
    </location>
</feature>
<comment type="caution">
    <text evidence="7">The sequence shown here is derived from an EMBL/GenBank/DDBJ whole genome shotgun (WGS) entry which is preliminary data.</text>
</comment>
<dbReference type="Proteomes" id="UP001583193">
    <property type="component" value="Unassembled WGS sequence"/>
</dbReference>
<dbReference type="PANTHER" id="PTHR47447:SF17">
    <property type="entry name" value="OS12G0638900 PROTEIN"/>
    <property type="match status" value="1"/>
</dbReference>
<dbReference type="PANTHER" id="PTHR47447">
    <property type="entry name" value="OS03G0856100 PROTEIN"/>
    <property type="match status" value="1"/>
</dbReference>
<dbReference type="Pfam" id="PF13041">
    <property type="entry name" value="PPR_2"/>
    <property type="match status" value="1"/>
</dbReference>
<organism evidence="7 8">
    <name type="scientific">Paecilomyces lecythidis</name>
    <dbReference type="NCBI Taxonomy" id="3004212"/>
    <lineage>
        <taxon>Eukaryota</taxon>
        <taxon>Fungi</taxon>
        <taxon>Dikarya</taxon>
        <taxon>Ascomycota</taxon>
        <taxon>Pezizomycotina</taxon>
        <taxon>Eurotiomycetes</taxon>
        <taxon>Eurotiomycetidae</taxon>
        <taxon>Eurotiales</taxon>
        <taxon>Thermoascaceae</taxon>
        <taxon>Paecilomyces</taxon>
    </lineage>
</organism>
<evidence type="ECO:0000256" key="2">
    <source>
        <dbReference type="ARBA" id="ARBA00022737"/>
    </source>
</evidence>
<proteinExistence type="inferred from homology"/>
<accession>A0ABR3YBP4</accession>
<evidence type="ECO:0008006" key="9">
    <source>
        <dbReference type="Google" id="ProtNLM"/>
    </source>
</evidence>
<comment type="function">
    <text evidence="3">Regulates mitochondrial small subunit maturation by controlling 15S rRNA 5'-end processing. Localizes to the 5' precursor of the 15S rRNA in a position that is subsequently occupied by mS47 in the mature yeast mtSSU. Uses structure and sequence-specific RNA recognition, binding to a single-stranded region of the precursor and specifically recognizing bases -6 to -1. The exchange of Ccm1 for mS47 is coupled to the irreversible removal of precursor rRNA that is accompanied by conformational changes of the mitoribosomal proteins uS5m and mS26. These conformational changes signal completion of 5'-end rRNA processing through protection of the mature 5'-end of the 15S rRNA and stabilization of mS47. The removal of the 5' precursor together with the dissociation of Ccm1 may be catalyzed by the 5'-3' exoribonuclease Pet127. Involved in the specific removal of group I introns in mitochondrial encoded transcripts.</text>
</comment>
<feature type="compositionally biased region" description="Low complexity" evidence="6">
    <location>
        <begin position="435"/>
        <end position="444"/>
    </location>
</feature>
<keyword evidence="8" id="KW-1185">Reference proteome</keyword>
<name>A0ABR3YBP4_9EURO</name>
<feature type="compositionally biased region" description="Basic and acidic residues" evidence="6">
    <location>
        <begin position="779"/>
        <end position="806"/>
    </location>
</feature>
<protein>
    <recommendedName>
        <fullName evidence="9">Pentatricopeptide repeat protein</fullName>
    </recommendedName>
</protein>
<comment type="subunit">
    <text evidence="4">Binds to mitochondrial small subunit 15S rRNA.</text>
</comment>
<evidence type="ECO:0000313" key="8">
    <source>
        <dbReference type="Proteomes" id="UP001583193"/>
    </source>
</evidence>
<evidence type="ECO:0000256" key="6">
    <source>
        <dbReference type="SAM" id="MobiDB-lite"/>
    </source>
</evidence>
<sequence>MRVMSTSSKSSLLARSGRVRIASLLYPSLELGGAPVATWIHNLGIRRMATEAEGSSLSSTTPEQPEQREIPNRNHIRDRKGWEDFKSRNNRSRRDLRAESNEAEAELLLDIAKAATSPKIKRTTDGTGSASVVSNKVVDMEIKWLQDPKELADRVARLLKGRQPALAAALVRRAQTDGMRCQVAWNHLLQHCMDRDAPHAAFRFYNEMKKRGRKPDDRTYTIMLHGLSDTTRTRGFKPVETALSIYKSIRSPNVTHSNAMLNVCARHGDMDVLWEVAGNLPEEGPGAPDHKTYTVILHAIKAISQRDVSNINPSRVDDILKRKAAAVREGKRIWSDIVLQWKKGDLQMDRVLVSAMASLLVEGASERDCYDVLALVNQTMGIPIYATQPPDVPQGKASALSEEALNEIKQRAGPPARNRQAEGLQTEDYSDIPFEGLEGEQPSESQEESLAEEEEDNFEGLFDPVVPENTAQTKKVTPIPRYAELHNSVLTIVLTACRLMTQGIGPAKRYWQYFTEESHERKIQPDSQSFHEYLRLLRVGRSSRLALEVIRDQMIPANAVEGKTFRIAMSTCRRDRKNPNVFKIANEMLDLMDSQFILPDPNVLDAYVRLIDVLVSHPLELSSLNGLEAPQSQKKSQNMLENTRILRLQLNLQAISQLRPHISRLLTAMENGKTIKVSTRGRSSSVFRDGSVAGFLALKALVRARALIDHVLSPQQELNLTKSDRALLEQEAKQLRKYSAVTMVAKFEETKVTPTREQVLEFQNRQLQAEDSLETNESEQSKRKALEKRKTKEKSTPQKAESKQESAQEENSGNKQPEEPKQDKEVEATEKNKVASKRTEQDNAEKILEEVNAQDEHGSAEQQKEEDKSKETKPEVPS</sequence>
<evidence type="ECO:0000256" key="5">
    <source>
        <dbReference type="PROSITE-ProRule" id="PRU00708"/>
    </source>
</evidence>
<dbReference type="InterPro" id="IPR011990">
    <property type="entry name" value="TPR-like_helical_dom_sf"/>
</dbReference>
<gene>
    <name evidence="7" type="ORF">Plec18167_001221</name>
</gene>
<feature type="compositionally biased region" description="Polar residues" evidence="6">
    <location>
        <begin position="53"/>
        <end position="64"/>
    </location>
</feature>
<reference evidence="7 8" key="1">
    <citation type="journal article" date="2024" name="IMA Fungus">
        <title>IMA Genome - F19 : A genome assembly and annotation guide to empower mycologists, including annotated draft genome sequences of Ceratocystis pirilliformis, Diaporthe australafricana, Fusarium ophioides, Paecilomyces lecythidis, and Sporothrix stenoceras.</title>
        <authorList>
            <person name="Aylward J."/>
            <person name="Wilson A.M."/>
            <person name="Visagie C.M."/>
            <person name="Spraker J."/>
            <person name="Barnes I."/>
            <person name="Buitendag C."/>
            <person name="Ceriani C."/>
            <person name="Del Mar Angel L."/>
            <person name="du Plessis D."/>
            <person name="Fuchs T."/>
            <person name="Gasser K."/>
            <person name="Kramer D."/>
            <person name="Li W."/>
            <person name="Munsamy K."/>
            <person name="Piso A."/>
            <person name="Price J.L."/>
            <person name="Sonnekus B."/>
            <person name="Thomas C."/>
            <person name="van der Nest A."/>
            <person name="van Dijk A."/>
            <person name="van Heerden A."/>
            <person name="van Vuuren N."/>
            <person name="Yilmaz N."/>
            <person name="Duong T.A."/>
            <person name="van der Merwe N.A."/>
            <person name="Wingfield M.J."/>
            <person name="Wingfield B.D."/>
        </authorList>
    </citation>
    <scope>NUCLEOTIDE SEQUENCE [LARGE SCALE GENOMIC DNA]</scope>
    <source>
        <strain evidence="7 8">CMW 18167</strain>
    </source>
</reference>
<evidence type="ECO:0000313" key="7">
    <source>
        <dbReference type="EMBL" id="KAL1885726.1"/>
    </source>
</evidence>